<dbReference type="Gene3D" id="3.10.50.40">
    <property type="match status" value="1"/>
</dbReference>
<dbReference type="RefSeq" id="WP_076001289.1">
    <property type="nucleotide sequence ID" value="NZ_PKUS01000010.1"/>
</dbReference>
<dbReference type="PROSITE" id="PS50198">
    <property type="entry name" value="PPIC_PPIASE_2"/>
    <property type="match status" value="1"/>
</dbReference>
<keyword evidence="4 12" id="KW-0812">Transmembrane</keyword>
<dbReference type="SUPFAM" id="SSF54534">
    <property type="entry name" value="FKBP-like"/>
    <property type="match status" value="1"/>
</dbReference>
<dbReference type="InterPro" id="IPR000297">
    <property type="entry name" value="PPIase_PpiC"/>
</dbReference>
<comment type="similarity">
    <text evidence="8">Belongs to the PpiD chaperone family.</text>
</comment>
<evidence type="ECO:0000256" key="6">
    <source>
        <dbReference type="ARBA" id="ARBA00023136"/>
    </source>
</evidence>
<keyword evidence="11 14" id="KW-0413">Isomerase</keyword>
<dbReference type="SUPFAM" id="SSF109998">
    <property type="entry name" value="Triger factor/SurA peptide-binding domain-like"/>
    <property type="match status" value="1"/>
</dbReference>
<feature type="transmembrane region" description="Helical" evidence="12">
    <location>
        <begin position="12"/>
        <end position="30"/>
    </location>
</feature>
<dbReference type="PROSITE" id="PS01096">
    <property type="entry name" value="PPIC_PPIASE_1"/>
    <property type="match status" value="1"/>
</dbReference>
<gene>
    <name evidence="14" type="ORF">C0039_09765</name>
</gene>
<evidence type="ECO:0000313" key="14">
    <source>
        <dbReference type="EMBL" id="PLW68902.1"/>
    </source>
</evidence>
<evidence type="ECO:0000256" key="3">
    <source>
        <dbReference type="ARBA" id="ARBA00022519"/>
    </source>
</evidence>
<evidence type="ECO:0000256" key="8">
    <source>
        <dbReference type="ARBA" id="ARBA00038408"/>
    </source>
</evidence>
<keyword evidence="15" id="KW-1185">Reference proteome</keyword>
<dbReference type="PANTHER" id="PTHR47529:SF1">
    <property type="entry name" value="PERIPLASMIC CHAPERONE PPID"/>
    <property type="match status" value="1"/>
</dbReference>
<proteinExistence type="inferred from homology"/>
<dbReference type="InterPro" id="IPR027304">
    <property type="entry name" value="Trigger_fact/SurA_dom_sf"/>
</dbReference>
<evidence type="ECO:0000256" key="5">
    <source>
        <dbReference type="ARBA" id="ARBA00022989"/>
    </source>
</evidence>
<dbReference type="OrthoDB" id="9812372at2"/>
<dbReference type="Gene3D" id="1.10.4030.10">
    <property type="entry name" value="Porin chaperone SurA, peptide-binding domain"/>
    <property type="match status" value="1"/>
</dbReference>
<evidence type="ECO:0000256" key="4">
    <source>
        <dbReference type="ARBA" id="ARBA00022692"/>
    </source>
</evidence>
<dbReference type="GO" id="GO:0003755">
    <property type="term" value="F:peptidyl-prolyl cis-trans isomerase activity"/>
    <property type="evidence" value="ECO:0007669"/>
    <property type="project" value="UniProtKB-KW"/>
</dbReference>
<comment type="caution">
    <text evidence="14">The sequence shown here is derived from an EMBL/GenBank/DDBJ whole genome shotgun (WGS) entry which is preliminary data.</text>
</comment>
<dbReference type="Proteomes" id="UP000235005">
    <property type="component" value="Unassembled WGS sequence"/>
</dbReference>
<evidence type="ECO:0000259" key="13">
    <source>
        <dbReference type="PROSITE" id="PS50198"/>
    </source>
</evidence>
<feature type="domain" description="PpiC" evidence="13">
    <location>
        <begin position="263"/>
        <end position="362"/>
    </location>
</feature>
<evidence type="ECO:0000256" key="12">
    <source>
        <dbReference type="SAM" id="Phobius"/>
    </source>
</evidence>
<comment type="subcellular location">
    <subcellularLocation>
        <location evidence="1">Cell inner membrane</location>
        <topology evidence="1">Single-pass type II membrane protein</topology>
        <orientation evidence="1">Periplasmic side</orientation>
    </subcellularLocation>
</comment>
<evidence type="ECO:0000313" key="15">
    <source>
        <dbReference type="Proteomes" id="UP000235005"/>
    </source>
</evidence>
<keyword evidence="5 12" id="KW-1133">Transmembrane helix</keyword>
<evidence type="ECO:0000256" key="2">
    <source>
        <dbReference type="ARBA" id="ARBA00022475"/>
    </source>
</evidence>
<dbReference type="Pfam" id="PF00639">
    <property type="entry name" value="Rotamase"/>
    <property type="match status" value="1"/>
</dbReference>
<dbReference type="InterPro" id="IPR023058">
    <property type="entry name" value="PPIase_PpiC_CS"/>
</dbReference>
<reference evidence="14 15" key="1">
    <citation type="submission" date="2018-01" db="EMBL/GenBank/DDBJ databases">
        <title>The draft genome sequence of Halioglobus lutimaris HF004.</title>
        <authorList>
            <person name="Du Z.-J."/>
            <person name="Shi M.-J."/>
        </authorList>
    </citation>
    <scope>NUCLEOTIDE SEQUENCE [LARGE SCALE GENOMIC DNA]</scope>
    <source>
        <strain evidence="14 15">HF004</strain>
    </source>
</reference>
<dbReference type="InterPro" id="IPR052029">
    <property type="entry name" value="PpiD_chaperone"/>
</dbReference>
<organism evidence="14 15">
    <name type="scientific">Pseudohalioglobus lutimaris</name>
    <dbReference type="NCBI Taxonomy" id="1737061"/>
    <lineage>
        <taxon>Bacteria</taxon>
        <taxon>Pseudomonadati</taxon>
        <taxon>Pseudomonadota</taxon>
        <taxon>Gammaproteobacteria</taxon>
        <taxon>Cellvibrionales</taxon>
        <taxon>Halieaceae</taxon>
        <taxon>Pseudohalioglobus</taxon>
    </lineage>
</organism>
<dbReference type="GO" id="GO:0005886">
    <property type="term" value="C:plasma membrane"/>
    <property type="evidence" value="ECO:0007669"/>
    <property type="project" value="UniProtKB-SubCell"/>
</dbReference>
<evidence type="ECO:0000256" key="10">
    <source>
        <dbReference type="ARBA" id="ARBA00042775"/>
    </source>
</evidence>
<evidence type="ECO:0000256" key="7">
    <source>
        <dbReference type="ARBA" id="ARBA00023186"/>
    </source>
</evidence>
<evidence type="ECO:0000256" key="9">
    <source>
        <dbReference type="ARBA" id="ARBA00040743"/>
    </source>
</evidence>
<dbReference type="AlphaFoldDB" id="A0A2N5X337"/>
<name>A0A2N5X337_9GAMM</name>
<keyword evidence="11" id="KW-0697">Rotamase</keyword>
<dbReference type="EMBL" id="PKUS01000010">
    <property type="protein sequence ID" value="PLW68902.1"/>
    <property type="molecule type" value="Genomic_DNA"/>
</dbReference>
<dbReference type="InterPro" id="IPR046357">
    <property type="entry name" value="PPIase_dom_sf"/>
</dbReference>
<sequence>MLQDIRANAQGTVAKVIVGLIVIAFSLFGIESILLGGSTNAVAEVNGEEIGPQELQQAVNTQKRQLLAMMGDDIRPELLDDELLSQQAMQSLIQRKLLVQSAQNMGLTISDAQVGAIVGGMEEFQLDGQFSAEMYRARLADAGFTPTSFKQAMSDDLIMGQVRSGLAASEFATPAEMELNARVAGEQRDLRYLTIPMEKFSAAGEVSDADVQAYYAENSQQFLAEETVTLDYIQLRAEDFIQPVDEQVILEAYEAETRVGQYATENRVAHILFEQEGEESAEAFQQRIAEVTARLEAGDDFAELAAEFSDDVGSRAFGGELGFTSGDTFPEAMEEAISSMEVGQISSPVETEAGTHLILLQERREGVAPSLDELRPRLEEQIALSEARVELLRTVETLKDLSFNADNLNEPAQELGLEVAGAERISRNQSDGLFANTLLLDAAFTEDVLNAGHNSDVIEIDQNTWVVLRVREHFPTEVMPLEQVREQIVAAIVETRARAAVEAAATDVVKALRAGDSVEEVAVSSGYEWQVELAADRRNPVLPRELLSGAFQLAPPEEGASVIEYVLTNNGDALVYEVARVTPGALDALPEAERTALQQMVGGEYGQLVDNEYRQGLRDTAEINIL</sequence>
<keyword evidence="7" id="KW-0143">Chaperone</keyword>
<keyword evidence="6 12" id="KW-0472">Membrane</keyword>
<evidence type="ECO:0000256" key="1">
    <source>
        <dbReference type="ARBA" id="ARBA00004382"/>
    </source>
</evidence>
<dbReference type="PANTHER" id="PTHR47529">
    <property type="entry name" value="PEPTIDYL-PROLYL CIS-TRANS ISOMERASE D"/>
    <property type="match status" value="1"/>
</dbReference>
<keyword evidence="3" id="KW-0997">Cell inner membrane</keyword>
<dbReference type="Pfam" id="PF13624">
    <property type="entry name" value="SurA_N_3"/>
    <property type="match status" value="1"/>
</dbReference>
<keyword evidence="2" id="KW-1003">Cell membrane</keyword>
<protein>
    <recommendedName>
        <fullName evidence="9">Periplasmic chaperone PpiD</fullName>
    </recommendedName>
    <alternativeName>
        <fullName evidence="10">Periplasmic folding chaperone</fullName>
    </alternativeName>
</protein>
<evidence type="ECO:0000256" key="11">
    <source>
        <dbReference type="PROSITE-ProRule" id="PRU00278"/>
    </source>
</evidence>
<accession>A0A2N5X337</accession>